<reference evidence="2 3" key="1">
    <citation type="submission" date="2015-12" db="EMBL/GenBank/DDBJ databases">
        <title>The genome of Folsomia candida.</title>
        <authorList>
            <person name="Faddeeva A."/>
            <person name="Derks M.F."/>
            <person name="Anvar Y."/>
            <person name="Smit S."/>
            <person name="Van Straalen N."/>
            <person name="Roelofs D."/>
        </authorList>
    </citation>
    <scope>NUCLEOTIDE SEQUENCE [LARGE SCALE GENOMIC DNA]</scope>
    <source>
        <strain evidence="2 3">VU population</strain>
        <tissue evidence="2">Whole body</tissue>
    </source>
</reference>
<gene>
    <name evidence="2" type="ORF">Fcan01_20060</name>
</gene>
<feature type="transmembrane region" description="Helical" evidence="1">
    <location>
        <begin position="103"/>
        <end position="125"/>
    </location>
</feature>
<dbReference type="Proteomes" id="UP000198287">
    <property type="component" value="Unassembled WGS sequence"/>
</dbReference>
<dbReference type="AlphaFoldDB" id="A0A226DJ00"/>
<accession>A0A226DJ00</accession>
<keyword evidence="1" id="KW-1133">Transmembrane helix</keyword>
<feature type="transmembrane region" description="Helical" evidence="1">
    <location>
        <begin position="73"/>
        <end position="91"/>
    </location>
</feature>
<evidence type="ECO:0000313" key="3">
    <source>
        <dbReference type="Proteomes" id="UP000198287"/>
    </source>
</evidence>
<feature type="transmembrane region" description="Helical" evidence="1">
    <location>
        <begin position="492"/>
        <end position="513"/>
    </location>
</feature>
<feature type="transmembrane region" description="Helical" evidence="1">
    <location>
        <begin position="296"/>
        <end position="317"/>
    </location>
</feature>
<sequence>MKNAESFEKRIFRVINYPPKIEPFTSEIYLNFQLFHKFVHHTFLTPYNYRAPLTVDVNGKHVMKVEKTMIRKFASWIPQLIVFATFVYLGGYKIPKSLKQNPAGLYALFHTYSAMSGIYIFAYTLNKNGGTSMGKLYSNCLQIAGRRCGEIGWIAWIKATAVTIVLLTMPVLRFMKVLVLAYLSFSEKQGVTGQIFQTIFLIIINFYMLTFLAYVYVTTAQCHKLSKDSVKFLTQNRKHLTFEMILSHYGVIKEVIGNMNDCSSNALFAAMFIGASSFCTYLGALDQVPTLELVEILLQFVGFVVSLGIGAESSANFQSISKLIFDMWSNNEFEERDESRLTIVLLDMAQNPIGLKAHSFLVTYSLMATLVSWLPQIVMFATFISLGGYKFPKSFQQNPAGLYVLFHKYSAISGIYIFAYTLNKNGGASMGKLYSNCLQIAGKRSSEIGWITWLKATATTIVFLIMSVSHLVKVLISAYFSFSKNRGVMQQIQLTFLIIINFCMFTFIAFVYISIGQCYKLSKDSVKYLAHNRKNLTLEIILTHYDVLKEVTTNMNECSSIALFAAWFIGASSFCTYFGALDEVPTLELVQIMMQFAGFVASLGICAESSANFQSISKVIFDMWSKHEFEERDESRVTLVLLDMAQNPIGLKAHSFLVTYSFMATILGTILTYVVIFMQFSQNEKN</sequence>
<feature type="transmembrane region" description="Helical" evidence="1">
    <location>
        <begin position="195"/>
        <end position="217"/>
    </location>
</feature>
<feature type="transmembrane region" description="Helical" evidence="1">
    <location>
        <begin position="361"/>
        <end position="388"/>
    </location>
</feature>
<feature type="transmembrane region" description="Helical" evidence="1">
    <location>
        <begin position="266"/>
        <end position="284"/>
    </location>
</feature>
<keyword evidence="3" id="KW-1185">Reference proteome</keyword>
<feature type="transmembrane region" description="Helical" evidence="1">
    <location>
        <begin position="400"/>
        <end position="422"/>
    </location>
</feature>
<organism evidence="2 3">
    <name type="scientific">Folsomia candida</name>
    <name type="common">Springtail</name>
    <dbReference type="NCBI Taxonomy" id="158441"/>
    <lineage>
        <taxon>Eukaryota</taxon>
        <taxon>Metazoa</taxon>
        <taxon>Ecdysozoa</taxon>
        <taxon>Arthropoda</taxon>
        <taxon>Hexapoda</taxon>
        <taxon>Collembola</taxon>
        <taxon>Entomobryomorpha</taxon>
        <taxon>Isotomoidea</taxon>
        <taxon>Isotomidae</taxon>
        <taxon>Proisotominae</taxon>
        <taxon>Folsomia</taxon>
    </lineage>
</organism>
<feature type="transmembrane region" description="Helical" evidence="1">
    <location>
        <begin position="561"/>
        <end position="580"/>
    </location>
</feature>
<dbReference type="EMBL" id="LNIX01000018">
    <property type="protein sequence ID" value="OXA45110.1"/>
    <property type="molecule type" value="Genomic_DNA"/>
</dbReference>
<evidence type="ECO:0000313" key="2">
    <source>
        <dbReference type="EMBL" id="OXA45110.1"/>
    </source>
</evidence>
<protein>
    <recommendedName>
        <fullName evidence="4">Gustatory receptor</fullName>
    </recommendedName>
</protein>
<evidence type="ECO:0008006" key="4">
    <source>
        <dbReference type="Google" id="ProtNLM"/>
    </source>
</evidence>
<keyword evidence="1" id="KW-0472">Membrane</keyword>
<feature type="transmembrane region" description="Helical" evidence="1">
    <location>
        <begin position="657"/>
        <end position="680"/>
    </location>
</feature>
<evidence type="ECO:0000256" key="1">
    <source>
        <dbReference type="SAM" id="Phobius"/>
    </source>
</evidence>
<feature type="transmembrane region" description="Helical" evidence="1">
    <location>
        <begin position="453"/>
        <end position="480"/>
    </location>
</feature>
<feature type="transmembrane region" description="Helical" evidence="1">
    <location>
        <begin position="592"/>
        <end position="613"/>
    </location>
</feature>
<name>A0A226DJ00_FOLCA</name>
<feature type="transmembrane region" description="Helical" evidence="1">
    <location>
        <begin position="153"/>
        <end position="175"/>
    </location>
</feature>
<proteinExistence type="predicted"/>
<comment type="caution">
    <text evidence="2">The sequence shown here is derived from an EMBL/GenBank/DDBJ whole genome shotgun (WGS) entry which is preliminary data.</text>
</comment>
<keyword evidence="1" id="KW-0812">Transmembrane</keyword>